<organism evidence="3 4">
    <name type="scientific">Crassostrea virginica</name>
    <name type="common">Eastern oyster</name>
    <dbReference type="NCBI Taxonomy" id="6565"/>
    <lineage>
        <taxon>Eukaryota</taxon>
        <taxon>Metazoa</taxon>
        <taxon>Spiralia</taxon>
        <taxon>Lophotrochozoa</taxon>
        <taxon>Mollusca</taxon>
        <taxon>Bivalvia</taxon>
        <taxon>Autobranchia</taxon>
        <taxon>Pteriomorphia</taxon>
        <taxon>Ostreida</taxon>
        <taxon>Ostreoidea</taxon>
        <taxon>Ostreidae</taxon>
        <taxon>Crassostrea</taxon>
    </lineage>
</organism>
<feature type="transmembrane region" description="Helical" evidence="2">
    <location>
        <begin position="231"/>
        <end position="252"/>
    </location>
</feature>
<name>A0A8B8C4J2_CRAVI</name>
<dbReference type="KEGG" id="cvn:111115972"/>
<keyword evidence="2" id="KW-0812">Transmembrane</keyword>
<proteinExistence type="predicted"/>
<dbReference type="PANTHER" id="PTHR24043:SF8">
    <property type="entry name" value="EGF-LIKE DOMAIN-CONTAINING PROTEIN"/>
    <property type="match status" value="1"/>
</dbReference>
<dbReference type="Proteomes" id="UP000694844">
    <property type="component" value="Chromosome 9"/>
</dbReference>
<evidence type="ECO:0000256" key="1">
    <source>
        <dbReference type="ARBA" id="ARBA00022536"/>
    </source>
</evidence>
<accession>A0A8B8C4J2</accession>
<keyword evidence="2" id="KW-1133">Transmembrane helix</keyword>
<evidence type="ECO:0000256" key="2">
    <source>
        <dbReference type="SAM" id="Phobius"/>
    </source>
</evidence>
<sequence length="309" mass="34673">MAGFFLYVSNTTSKEDGHLCFHEIQKVNSTPSEDQRINCSVHGRYVIYYNERRSNVSYPNYYSEYAYYELCELEVYGCSNVGYYGPDCSVPCPTNCQDRRCDVNTGHCLGCVPGYQGLTCNQVCETQTYGPGCLLSCGNCTNREPCHHVNGMCLYGCNEGVQGGDCKIECPPGIYGRDCVYNCSENCNKTNRCNRFTGECEGGCKPGWTGTTCYQKQTQPPLSCDNNNLCVISIVLSVVIVLTGSVINYIYWKKKSAAQTYQKRHAEESFTESVKQRQTNNPVVTCEHYTELQEVGKPNTYEDLHAYST</sequence>
<dbReference type="RefSeq" id="XP_022310612.1">
    <property type="nucleotide sequence ID" value="XM_022454904.1"/>
</dbReference>
<dbReference type="Gene3D" id="2.60.120.260">
    <property type="entry name" value="Galactose-binding domain-like"/>
    <property type="match status" value="1"/>
</dbReference>
<dbReference type="AlphaFoldDB" id="A0A8B8C4J2"/>
<evidence type="ECO:0000313" key="3">
    <source>
        <dbReference type="Proteomes" id="UP000694844"/>
    </source>
</evidence>
<evidence type="ECO:0000313" key="4">
    <source>
        <dbReference type="RefSeq" id="XP_022310612.1"/>
    </source>
</evidence>
<keyword evidence="3" id="KW-1185">Reference proteome</keyword>
<protein>
    <submittedName>
        <fullName evidence="4">Multiple epidermal growth factor-like domains protein 10</fullName>
    </submittedName>
</protein>
<gene>
    <name evidence="4" type="primary">LOC111115972</name>
</gene>
<dbReference type="Gene3D" id="2.170.300.10">
    <property type="entry name" value="Tie2 ligand-binding domain superfamily"/>
    <property type="match status" value="1"/>
</dbReference>
<keyword evidence="2" id="KW-0472">Membrane</keyword>
<dbReference type="GO" id="GO:0005044">
    <property type="term" value="F:scavenger receptor activity"/>
    <property type="evidence" value="ECO:0007669"/>
    <property type="project" value="InterPro"/>
</dbReference>
<dbReference type="GeneID" id="111115972"/>
<dbReference type="InterPro" id="IPR042635">
    <property type="entry name" value="MEGF10/SREC1/2-like"/>
</dbReference>
<dbReference type="PANTHER" id="PTHR24043">
    <property type="entry name" value="SCAVENGER RECEPTOR CLASS F"/>
    <property type="match status" value="1"/>
</dbReference>
<reference evidence="4" key="1">
    <citation type="submission" date="2025-08" db="UniProtKB">
        <authorList>
            <consortium name="RefSeq"/>
        </authorList>
    </citation>
    <scope>IDENTIFICATION</scope>
    <source>
        <tissue evidence="4">Whole sample</tissue>
    </source>
</reference>
<dbReference type="OrthoDB" id="192253at2759"/>
<keyword evidence="1" id="KW-0245">EGF-like domain</keyword>